<organism evidence="1 2">
    <name type="scientific">Leptospira mayottensis 200901122</name>
    <dbReference type="NCBI Taxonomy" id="1193010"/>
    <lineage>
        <taxon>Bacteria</taxon>
        <taxon>Pseudomonadati</taxon>
        <taxon>Spirochaetota</taxon>
        <taxon>Spirochaetia</taxon>
        <taxon>Leptospirales</taxon>
        <taxon>Leptospiraceae</taxon>
        <taxon>Leptospira</taxon>
    </lineage>
</organism>
<sequence length="54" mass="6074">MNSFRSGLFFLTASLSIGNQSFLFKALDTRIVETHIKNPSQNLKKISLNDPVSF</sequence>
<name>A0AA87MMV0_9LEPT</name>
<accession>A0AA87MMV0</accession>
<gene>
    <name evidence="1" type="ORF">LEP1GSC125_1788</name>
</gene>
<evidence type="ECO:0000313" key="2">
    <source>
        <dbReference type="Proteomes" id="UP000001343"/>
    </source>
</evidence>
<evidence type="ECO:0000313" key="1">
    <source>
        <dbReference type="EMBL" id="EKR98616.1"/>
    </source>
</evidence>
<reference evidence="1 2" key="1">
    <citation type="journal article" date="2014" name="Int. J. Syst. Evol. Microbiol.">
        <title>Leptospira mayottensis sp. nov., a pathogenic species of the genus Leptospira isolated from humans.</title>
        <authorList>
            <person name="Bourhy P."/>
            <person name="Collet L."/>
            <person name="Brisse S."/>
            <person name="Picardeau M."/>
        </authorList>
    </citation>
    <scope>NUCLEOTIDE SEQUENCE [LARGE SCALE GENOMIC DNA]</scope>
    <source>
        <strain evidence="1 2">200901122</strain>
    </source>
</reference>
<comment type="caution">
    <text evidence="1">The sequence shown here is derived from an EMBL/GenBank/DDBJ whole genome shotgun (WGS) entry which is preliminary data.</text>
</comment>
<dbReference type="Proteomes" id="UP000001343">
    <property type="component" value="Unassembled WGS sequence"/>
</dbReference>
<dbReference type="AlphaFoldDB" id="A0AA87MMV0"/>
<dbReference type="EMBL" id="AKWM02000078">
    <property type="protein sequence ID" value="EKR98616.1"/>
    <property type="molecule type" value="Genomic_DNA"/>
</dbReference>
<proteinExistence type="predicted"/>
<protein>
    <submittedName>
        <fullName evidence="1">Uncharacterized protein</fullName>
    </submittedName>
</protein>